<dbReference type="Gene3D" id="1.20.120.1780">
    <property type="entry name" value="UbiA prenyltransferase"/>
    <property type="match status" value="1"/>
</dbReference>
<feature type="transmembrane region" description="Helical" evidence="5">
    <location>
        <begin position="121"/>
        <end position="146"/>
    </location>
</feature>
<keyword evidence="3 5" id="KW-1133">Transmembrane helix</keyword>
<dbReference type="AlphaFoldDB" id="A0A498GZK7"/>
<organism evidence="6 7">
    <name type="scientific">Methanoculleus taiwanensis</name>
    <dbReference type="NCBI Taxonomy" id="1550565"/>
    <lineage>
        <taxon>Archaea</taxon>
        <taxon>Methanobacteriati</taxon>
        <taxon>Methanobacteriota</taxon>
        <taxon>Stenosarchaea group</taxon>
        <taxon>Methanomicrobia</taxon>
        <taxon>Methanomicrobiales</taxon>
        <taxon>Methanomicrobiaceae</taxon>
        <taxon>Methanoculleus</taxon>
    </lineage>
</organism>
<keyword evidence="2 5" id="KW-0812">Transmembrane</keyword>
<evidence type="ECO:0000256" key="4">
    <source>
        <dbReference type="ARBA" id="ARBA00023136"/>
    </source>
</evidence>
<evidence type="ECO:0000313" key="7">
    <source>
        <dbReference type="Proteomes" id="UP000290932"/>
    </source>
</evidence>
<evidence type="ECO:0000256" key="3">
    <source>
        <dbReference type="ARBA" id="ARBA00022989"/>
    </source>
</evidence>
<accession>A0A498GZK7</accession>
<protein>
    <recommendedName>
        <fullName evidence="8">Prenyltransferase</fullName>
    </recommendedName>
</protein>
<proteinExistence type="predicted"/>
<keyword evidence="7" id="KW-1185">Reference proteome</keyword>
<dbReference type="InterPro" id="IPR000537">
    <property type="entry name" value="UbiA_prenyltransferase"/>
</dbReference>
<comment type="caution">
    <text evidence="6">The sequence shown here is derived from an EMBL/GenBank/DDBJ whole genome shotgun (WGS) entry which is preliminary data.</text>
</comment>
<dbReference type="Proteomes" id="UP000290932">
    <property type="component" value="Unassembled WGS sequence"/>
</dbReference>
<evidence type="ECO:0000256" key="5">
    <source>
        <dbReference type="SAM" id="Phobius"/>
    </source>
</evidence>
<sequence length="256" mass="28627">MQGLNLLYSILIVSLSGGLKVQFAYELLGYAVPLNQVAAAFLVTYAAYAFDRGVDNKEDEERGKLFKKVLLWSAILCTIASLILFPNPALLIPFLIAYLYAKGIRGFRLKGGAGVKNAVVAFTWSLLMVILLGIFSIPAMLLYMFFFSKSFVNTVIYDVRDIENDARAGIQTIPTRLKKPQLITLLVTVTVMAHGAVLYAYSCGLLANVDVILISSLHSIFYILRYCNDCEMLRNTLVDGEWILYQGIQIFRDCFM</sequence>
<dbReference type="GO" id="GO:0005886">
    <property type="term" value="C:plasma membrane"/>
    <property type="evidence" value="ECO:0007669"/>
    <property type="project" value="UniProtKB-SubCell"/>
</dbReference>
<feature type="transmembrane region" description="Helical" evidence="5">
    <location>
        <begin position="69"/>
        <end position="101"/>
    </location>
</feature>
<name>A0A498GZK7_9EURY</name>
<dbReference type="EMBL" id="LHQS01000003">
    <property type="protein sequence ID" value="RXE55270.1"/>
    <property type="molecule type" value="Genomic_DNA"/>
</dbReference>
<dbReference type="GO" id="GO:0016765">
    <property type="term" value="F:transferase activity, transferring alkyl or aryl (other than methyl) groups"/>
    <property type="evidence" value="ECO:0007669"/>
    <property type="project" value="InterPro"/>
</dbReference>
<keyword evidence="4 5" id="KW-0472">Membrane</keyword>
<feature type="transmembrane region" description="Helical" evidence="5">
    <location>
        <begin position="207"/>
        <end position="224"/>
    </location>
</feature>
<evidence type="ECO:0000256" key="2">
    <source>
        <dbReference type="ARBA" id="ARBA00022692"/>
    </source>
</evidence>
<feature type="transmembrane region" description="Helical" evidence="5">
    <location>
        <begin position="182"/>
        <end position="201"/>
    </location>
</feature>
<comment type="subcellular location">
    <subcellularLocation>
        <location evidence="1">Cell membrane</location>
        <topology evidence="1">Multi-pass membrane protein</topology>
    </subcellularLocation>
</comment>
<reference evidence="6 7" key="1">
    <citation type="journal article" date="2015" name="Int. J. Syst. Evol. Microbiol.">
        <title>Methanoculleus taiwanensis sp. nov., a methanogen isolated from deep marine sediment at the deformation front area near Taiwan.</title>
        <authorList>
            <person name="Weng C.Y."/>
            <person name="Chen S.C."/>
            <person name="Lai M.C."/>
            <person name="Wu S.Y."/>
            <person name="Lin S."/>
            <person name="Yang T.F."/>
            <person name="Chen P.C."/>
        </authorList>
    </citation>
    <scope>NUCLEOTIDE SEQUENCE [LARGE SCALE GENOMIC DNA]</scope>
    <source>
        <strain evidence="6 7">CYW4</strain>
    </source>
</reference>
<dbReference type="RefSeq" id="WP_128694424.1">
    <property type="nucleotide sequence ID" value="NZ_LHQS01000003.1"/>
</dbReference>
<dbReference type="Pfam" id="PF01040">
    <property type="entry name" value="UbiA"/>
    <property type="match status" value="1"/>
</dbReference>
<evidence type="ECO:0000313" key="6">
    <source>
        <dbReference type="EMBL" id="RXE55270.1"/>
    </source>
</evidence>
<dbReference type="OrthoDB" id="293340at2157"/>
<feature type="transmembrane region" description="Helical" evidence="5">
    <location>
        <begin position="28"/>
        <end position="48"/>
    </location>
</feature>
<gene>
    <name evidence="6" type="ORF">ABH15_10830</name>
</gene>
<evidence type="ECO:0000256" key="1">
    <source>
        <dbReference type="ARBA" id="ARBA00004651"/>
    </source>
</evidence>
<evidence type="ECO:0008006" key="8">
    <source>
        <dbReference type="Google" id="ProtNLM"/>
    </source>
</evidence>